<feature type="transmembrane region" description="Helical" evidence="1">
    <location>
        <begin position="324"/>
        <end position="343"/>
    </location>
</feature>
<name>A0A6C0DM17_9ZZZZ</name>
<dbReference type="AlphaFoldDB" id="A0A6C0DM17"/>
<evidence type="ECO:0000256" key="1">
    <source>
        <dbReference type="SAM" id="Phobius"/>
    </source>
</evidence>
<sequence>MSVFELNNNIYTASEKEKILYDYPSITIQKSEIRGPHNISTQNYFSIPYINQTSTPNIEYTSINDTTPQKFNVKNIYYYGLLHNNIQGLTTGRDSDPNIIGELVIEHTSISNSIKLYNCYLLKKYNPGQTQMGSDIDTTIEIMDTDVINTPIVMNSAITKADKCIVYNDGANKIVMVNTSPIMIVDNTALVIYNSATNSGYDTTTRLFSINAPTMYKLINGINITMRKEEDIYIDCQPTGVSDKEVSTYNIPLNSETSKEKQQLDLMKTTVNFVIFIIGLIAASYGIPILYKTIVINKIIDYFGQSKNSSDNSKEKGYIRIKTVDIFIFIFITTLILSIFGYGKANGDYISFMVCLFLTVFYILSAALITVKKQDEKFMTFERKTLSYPIETDDPDEKQDLFTTIFKYVSIADVSKFVGETFDLIWKNISTIFGVEIVYLIIMLSLGLTGQFSPNKTINQNLAIMFGLQGGIILMFLILLLSVLLEKNNRVAPE</sequence>
<keyword evidence="1" id="KW-0472">Membrane</keyword>
<feature type="transmembrane region" description="Helical" evidence="1">
    <location>
        <begin position="432"/>
        <end position="450"/>
    </location>
</feature>
<keyword evidence="1" id="KW-1133">Transmembrane helix</keyword>
<keyword evidence="1" id="KW-0812">Transmembrane</keyword>
<feature type="transmembrane region" description="Helical" evidence="1">
    <location>
        <begin position="271"/>
        <end position="291"/>
    </location>
</feature>
<evidence type="ECO:0000313" key="2">
    <source>
        <dbReference type="EMBL" id="QHT17521.1"/>
    </source>
</evidence>
<accession>A0A6C0DM17</accession>
<organism evidence="2">
    <name type="scientific">viral metagenome</name>
    <dbReference type="NCBI Taxonomy" id="1070528"/>
    <lineage>
        <taxon>unclassified sequences</taxon>
        <taxon>metagenomes</taxon>
        <taxon>organismal metagenomes</taxon>
    </lineage>
</organism>
<feature type="transmembrane region" description="Helical" evidence="1">
    <location>
        <begin position="349"/>
        <end position="371"/>
    </location>
</feature>
<protein>
    <submittedName>
        <fullName evidence="2">Uncharacterized protein</fullName>
    </submittedName>
</protein>
<proteinExistence type="predicted"/>
<reference evidence="2" key="1">
    <citation type="journal article" date="2020" name="Nature">
        <title>Giant virus diversity and host interactions through global metagenomics.</title>
        <authorList>
            <person name="Schulz F."/>
            <person name="Roux S."/>
            <person name="Paez-Espino D."/>
            <person name="Jungbluth S."/>
            <person name="Walsh D.A."/>
            <person name="Denef V.J."/>
            <person name="McMahon K.D."/>
            <person name="Konstantinidis K.T."/>
            <person name="Eloe-Fadrosh E.A."/>
            <person name="Kyrpides N.C."/>
            <person name="Woyke T."/>
        </authorList>
    </citation>
    <scope>NUCLEOTIDE SEQUENCE</scope>
    <source>
        <strain evidence="2">GVMAG-M-3300023174-24</strain>
    </source>
</reference>
<dbReference type="EMBL" id="MN739640">
    <property type="protein sequence ID" value="QHT17521.1"/>
    <property type="molecule type" value="Genomic_DNA"/>
</dbReference>
<feature type="transmembrane region" description="Helical" evidence="1">
    <location>
        <begin position="462"/>
        <end position="485"/>
    </location>
</feature>